<dbReference type="STRING" id="35570.A0A1I8PRC7"/>
<dbReference type="NCBIfam" id="NF006133">
    <property type="entry name" value="PRK08278.1"/>
    <property type="match status" value="1"/>
</dbReference>
<evidence type="ECO:0000256" key="6">
    <source>
        <dbReference type="ARBA" id="ARBA00023128"/>
    </source>
</evidence>
<dbReference type="FunFam" id="3.40.50.720:FF:000301">
    <property type="entry name" value="Hydroxysteroid dehydrogenase like 2"/>
    <property type="match status" value="1"/>
</dbReference>
<dbReference type="GO" id="GO:0005739">
    <property type="term" value="C:mitochondrion"/>
    <property type="evidence" value="ECO:0007669"/>
    <property type="project" value="UniProtKB-SubCell"/>
</dbReference>
<dbReference type="VEuPathDB" id="VectorBase:SCAU010388"/>
<dbReference type="CDD" id="cd09762">
    <property type="entry name" value="HSDL2_SDR_c"/>
    <property type="match status" value="1"/>
</dbReference>
<dbReference type="PRINTS" id="PR00081">
    <property type="entry name" value="GDHRDH"/>
</dbReference>
<dbReference type="Pfam" id="PF00106">
    <property type="entry name" value="adh_short"/>
    <property type="match status" value="1"/>
</dbReference>
<protein>
    <recommendedName>
        <fullName evidence="8">Hydroxysteroid dehydrogenase-like protein 2</fullName>
    </recommendedName>
</protein>
<dbReference type="InterPro" id="IPR002347">
    <property type="entry name" value="SDR_fam"/>
</dbReference>
<dbReference type="Gene3D" id="3.40.50.720">
    <property type="entry name" value="NAD(P)-binding Rossmann-like Domain"/>
    <property type="match status" value="1"/>
</dbReference>
<reference evidence="9" key="1">
    <citation type="submission" date="2020-05" db="UniProtKB">
        <authorList>
            <consortium name="EnsemblMetazoa"/>
        </authorList>
    </citation>
    <scope>IDENTIFICATION</scope>
    <source>
        <strain evidence="9">USDA</strain>
    </source>
</reference>
<sequence>MQNNGSLRGKTLFITGASRGIGKAIALKAARDGANVVIAAKTSDPHPKLPGTIYTAAEEIEKAGGKALACIVDVRDEKQVKAAVKAAVDKFGGIDIVVNNASAISLTSTLDTEMKRYDLMHHINTRGTFLVSKECLPYLLKSKHAHILNISPPLSMKPIWFGSHVAYTMAKYGMSMCVLGMAEEFKDRNIAVNALWPQTAIQTAAIDMLSGSEAAKYSRKTDIMADAAYVILSQAPTKAPTGQFYIDEKVLRNAGITDMKQYAVDPSHADELHLDFFLEDVDVYQKPLKSKI</sequence>
<evidence type="ECO:0000256" key="5">
    <source>
        <dbReference type="ARBA" id="ARBA00023002"/>
    </source>
</evidence>
<dbReference type="InterPro" id="IPR051935">
    <property type="entry name" value="HSDL2"/>
</dbReference>
<comment type="similarity">
    <text evidence="3">Belongs to the short-chain dehydrogenases/reductases (SDR) family.</text>
</comment>
<keyword evidence="6" id="KW-0496">Mitochondrion</keyword>
<evidence type="ECO:0000256" key="2">
    <source>
        <dbReference type="ARBA" id="ARBA00004275"/>
    </source>
</evidence>
<dbReference type="KEGG" id="scac:106080974"/>
<keyword evidence="4" id="KW-0521">NADP</keyword>
<dbReference type="PANTHER" id="PTHR42808">
    <property type="entry name" value="HYDROXYSTEROID DEHYDROGENASE-LIKE PROTEIN 2"/>
    <property type="match status" value="1"/>
</dbReference>
<proteinExistence type="inferred from homology"/>
<organism evidence="9 10">
    <name type="scientific">Stomoxys calcitrans</name>
    <name type="common">Stable fly</name>
    <name type="synonym">Conops calcitrans</name>
    <dbReference type="NCBI Taxonomy" id="35570"/>
    <lineage>
        <taxon>Eukaryota</taxon>
        <taxon>Metazoa</taxon>
        <taxon>Ecdysozoa</taxon>
        <taxon>Arthropoda</taxon>
        <taxon>Hexapoda</taxon>
        <taxon>Insecta</taxon>
        <taxon>Pterygota</taxon>
        <taxon>Neoptera</taxon>
        <taxon>Endopterygota</taxon>
        <taxon>Diptera</taxon>
        <taxon>Brachycera</taxon>
        <taxon>Muscomorpha</taxon>
        <taxon>Muscoidea</taxon>
        <taxon>Muscidae</taxon>
        <taxon>Stomoxys</taxon>
    </lineage>
</organism>
<dbReference type="GO" id="GO:0005777">
    <property type="term" value="C:peroxisome"/>
    <property type="evidence" value="ECO:0007669"/>
    <property type="project" value="UniProtKB-SubCell"/>
</dbReference>
<evidence type="ECO:0000256" key="4">
    <source>
        <dbReference type="ARBA" id="ARBA00022857"/>
    </source>
</evidence>
<evidence type="ECO:0000256" key="3">
    <source>
        <dbReference type="ARBA" id="ARBA00006484"/>
    </source>
</evidence>
<keyword evidence="7" id="KW-0576">Peroxisome</keyword>
<keyword evidence="5" id="KW-0560">Oxidoreductase</keyword>
<evidence type="ECO:0000256" key="1">
    <source>
        <dbReference type="ARBA" id="ARBA00004173"/>
    </source>
</evidence>
<dbReference type="SUPFAM" id="SSF51735">
    <property type="entry name" value="NAD(P)-binding Rossmann-fold domains"/>
    <property type="match status" value="1"/>
</dbReference>
<evidence type="ECO:0000313" key="10">
    <source>
        <dbReference type="Proteomes" id="UP000095300"/>
    </source>
</evidence>
<dbReference type="EnsemblMetazoa" id="SCAU010388-RA">
    <property type="protein sequence ID" value="SCAU010388-PA"/>
    <property type="gene ID" value="SCAU010388"/>
</dbReference>
<dbReference type="PANTHER" id="PTHR42808:SF3">
    <property type="entry name" value="HYDROXYSTEROID DEHYDROGENASE-LIKE PROTEIN 2"/>
    <property type="match status" value="1"/>
</dbReference>
<evidence type="ECO:0000256" key="7">
    <source>
        <dbReference type="ARBA" id="ARBA00023140"/>
    </source>
</evidence>
<dbReference type="InterPro" id="IPR036291">
    <property type="entry name" value="NAD(P)-bd_dom_sf"/>
</dbReference>
<accession>A0A1I8PRC7</accession>
<dbReference type="Proteomes" id="UP000095300">
    <property type="component" value="Unassembled WGS sequence"/>
</dbReference>
<gene>
    <name evidence="9" type="primary">106080974</name>
</gene>
<evidence type="ECO:0000256" key="8">
    <source>
        <dbReference type="ARBA" id="ARBA00040243"/>
    </source>
</evidence>
<dbReference type="OrthoDB" id="5327538at2759"/>
<name>A0A1I8PRC7_STOCA</name>
<keyword evidence="10" id="KW-1185">Reference proteome</keyword>
<dbReference type="GO" id="GO:0016491">
    <property type="term" value="F:oxidoreductase activity"/>
    <property type="evidence" value="ECO:0007669"/>
    <property type="project" value="UniProtKB-KW"/>
</dbReference>
<comment type="subcellular location">
    <subcellularLocation>
        <location evidence="1">Mitochondrion</location>
    </subcellularLocation>
    <subcellularLocation>
        <location evidence="2">Peroxisome</location>
    </subcellularLocation>
</comment>
<dbReference type="AlphaFoldDB" id="A0A1I8PRC7"/>
<evidence type="ECO:0000313" key="9">
    <source>
        <dbReference type="EnsemblMetazoa" id="SCAU010388-PA"/>
    </source>
</evidence>